<protein>
    <submittedName>
        <fullName evidence="1">Uncharacterized protein</fullName>
    </submittedName>
</protein>
<evidence type="ECO:0000313" key="1">
    <source>
        <dbReference type="EMBL" id="CAB4041819.1"/>
    </source>
</evidence>
<sequence length="69" mass="7837">PFYKGFVASFYKGRLSLFQEGNSTFLLIETRRDANEMYNIVKTEGRDASIKIVAGVNAIESTARFIVRE</sequence>
<accession>A0A6S7LSY4</accession>
<dbReference type="Proteomes" id="UP001152795">
    <property type="component" value="Unassembled WGS sequence"/>
</dbReference>
<evidence type="ECO:0000313" key="2">
    <source>
        <dbReference type="Proteomes" id="UP001152795"/>
    </source>
</evidence>
<keyword evidence="2" id="KW-1185">Reference proteome</keyword>
<comment type="caution">
    <text evidence="1">The sequence shown here is derived from an EMBL/GenBank/DDBJ whole genome shotgun (WGS) entry which is preliminary data.</text>
</comment>
<reference evidence="1" key="1">
    <citation type="submission" date="2020-04" db="EMBL/GenBank/DDBJ databases">
        <authorList>
            <person name="Alioto T."/>
            <person name="Alioto T."/>
            <person name="Gomez Garrido J."/>
        </authorList>
    </citation>
    <scope>NUCLEOTIDE SEQUENCE</scope>
    <source>
        <strain evidence="1">A484AB</strain>
    </source>
</reference>
<feature type="non-terminal residue" evidence="1">
    <location>
        <position position="1"/>
    </location>
</feature>
<organism evidence="1 2">
    <name type="scientific">Paramuricea clavata</name>
    <name type="common">Red gorgonian</name>
    <name type="synonym">Violescent sea-whip</name>
    <dbReference type="NCBI Taxonomy" id="317549"/>
    <lineage>
        <taxon>Eukaryota</taxon>
        <taxon>Metazoa</taxon>
        <taxon>Cnidaria</taxon>
        <taxon>Anthozoa</taxon>
        <taxon>Octocorallia</taxon>
        <taxon>Malacalcyonacea</taxon>
        <taxon>Plexauridae</taxon>
        <taxon>Paramuricea</taxon>
    </lineage>
</organism>
<dbReference type="AlphaFoldDB" id="A0A6S7LSY4"/>
<gene>
    <name evidence="1" type="ORF">PACLA_8A073869</name>
</gene>
<name>A0A6S7LSY4_PARCT</name>
<dbReference type="EMBL" id="CACRXK020028984">
    <property type="protein sequence ID" value="CAB4041819.1"/>
    <property type="molecule type" value="Genomic_DNA"/>
</dbReference>
<proteinExistence type="predicted"/>